<comment type="caution">
    <text evidence="4">Lacks conserved residue(s) required for the propagation of feature annotation.</text>
</comment>
<dbReference type="Pfam" id="PF01734">
    <property type="entry name" value="Patatin"/>
    <property type="match status" value="1"/>
</dbReference>
<feature type="active site" description="Proton acceptor" evidence="4">
    <location>
        <position position="200"/>
    </location>
</feature>
<name>A0AAU1UI44_9ACTN</name>
<feature type="active site" description="Nucleophile" evidence="4">
    <location>
        <position position="58"/>
    </location>
</feature>
<dbReference type="PANTHER" id="PTHR14226">
    <property type="entry name" value="NEUROPATHY TARGET ESTERASE/SWISS CHEESE D.MELANOGASTER"/>
    <property type="match status" value="1"/>
</dbReference>
<proteinExistence type="predicted"/>
<evidence type="ECO:0000256" key="2">
    <source>
        <dbReference type="ARBA" id="ARBA00022963"/>
    </source>
</evidence>
<evidence type="ECO:0000256" key="1">
    <source>
        <dbReference type="ARBA" id="ARBA00022801"/>
    </source>
</evidence>
<feature type="domain" description="PNPLA" evidence="6">
    <location>
        <begin position="22"/>
        <end position="213"/>
    </location>
</feature>
<accession>A0AAU1UI44</accession>
<keyword evidence="3 4" id="KW-0443">Lipid metabolism</keyword>
<keyword evidence="1 4" id="KW-0378">Hydrolase</keyword>
<feature type="region of interest" description="Disordered" evidence="5">
    <location>
        <begin position="257"/>
        <end position="278"/>
    </location>
</feature>
<dbReference type="Gene3D" id="3.40.1090.10">
    <property type="entry name" value="Cytosolic phospholipase A2 catalytic domain"/>
    <property type="match status" value="2"/>
</dbReference>
<evidence type="ECO:0000256" key="3">
    <source>
        <dbReference type="ARBA" id="ARBA00023098"/>
    </source>
</evidence>
<sequence>MSDVSNKSEISGKGDRDGTALVLGGGGPVGGAWMTGVLAGLADAGIDLLSADVVIGTSAGAIFGARLACGESARAMYERQLARADRIDLPVTTAQTLRFLWAALGSRDSQRSVQRLGRAALAARTAPEADVRPTIAALLRDATAWPGNTDLRITAIDAHTGSLEAFDAAGQVTLAEAVAASCAVPIVWPPASAAGRRWIDGGSRATANIHLARGYRRVLAIAPLTSAPGPHPSAQQQAAELAAAGADILLVSPDRTSRRAMGRDMAADTPRPGAARAGHAQATALADAVSRLWKV</sequence>
<dbReference type="PROSITE" id="PS51635">
    <property type="entry name" value="PNPLA"/>
    <property type="match status" value="1"/>
</dbReference>
<evidence type="ECO:0000313" key="7">
    <source>
        <dbReference type="EMBL" id="WTS17393.1"/>
    </source>
</evidence>
<evidence type="ECO:0000256" key="4">
    <source>
        <dbReference type="PROSITE-ProRule" id="PRU01161"/>
    </source>
</evidence>
<dbReference type="InterPro" id="IPR002641">
    <property type="entry name" value="PNPLA_dom"/>
</dbReference>
<dbReference type="PANTHER" id="PTHR14226:SF57">
    <property type="entry name" value="BLR7027 PROTEIN"/>
    <property type="match status" value="1"/>
</dbReference>
<feature type="short sequence motif" description="DGA/G" evidence="4">
    <location>
        <begin position="200"/>
        <end position="202"/>
    </location>
</feature>
<dbReference type="EMBL" id="CP108195">
    <property type="protein sequence ID" value="WTS17393.1"/>
    <property type="molecule type" value="Genomic_DNA"/>
</dbReference>
<dbReference type="SUPFAM" id="SSF52151">
    <property type="entry name" value="FabD/lysophospholipase-like"/>
    <property type="match status" value="1"/>
</dbReference>
<feature type="short sequence motif" description="GXSXG" evidence="4">
    <location>
        <begin position="56"/>
        <end position="60"/>
    </location>
</feature>
<protein>
    <submittedName>
        <fullName evidence="7">Patatin-like phospholipase family protein</fullName>
    </submittedName>
</protein>
<dbReference type="AlphaFoldDB" id="A0AAU1UI44"/>
<dbReference type="InterPro" id="IPR050301">
    <property type="entry name" value="NTE"/>
</dbReference>
<organism evidence="7">
    <name type="scientific">Streptomyces sp. NBC_00119</name>
    <dbReference type="NCBI Taxonomy" id="2975659"/>
    <lineage>
        <taxon>Bacteria</taxon>
        <taxon>Bacillati</taxon>
        <taxon>Actinomycetota</taxon>
        <taxon>Actinomycetes</taxon>
        <taxon>Kitasatosporales</taxon>
        <taxon>Streptomycetaceae</taxon>
        <taxon>Streptomyces</taxon>
    </lineage>
</organism>
<evidence type="ECO:0000259" key="6">
    <source>
        <dbReference type="PROSITE" id="PS51635"/>
    </source>
</evidence>
<feature type="compositionally biased region" description="Basic and acidic residues" evidence="5">
    <location>
        <begin position="257"/>
        <end position="266"/>
    </location>
</feature>
<gene>
    <name evidence="7" type="ORF">OHU69_43985</name>
</gene>
<keyword evidence="2 4" id="KW-0442">Lipid degradation</keyword>
<dbReference type="GO" id="GO:0016042">
    <property type="term" value="P:lipid catabolic process"/>
    <property type="evidence" value="ECO:0007669"/>
    <property type="project" value="UniProtKB-UniRule"/>
</dbReference>
<reference evidence="7" key="1">
    <citation type="submission" date="2022-10" db="EMBL/GenBank/DDBJ databases">
        <title>The complete genomes of actinobacterial strains from the NBC collection.</title>
        <authorList>
            <person name="Joergensen T.S."/>
            <person name="Alvarez Arevalo M."/>
            <person name="Sterndorff E.B."/>
            <person name="Faurdal D."/>
            <person name="Vuksanovic O."/>
            <person name="Mourched A.-S."/>
            <person name="Charusanti P."/>
            <person name="Shaw S."/>
            <person name="Blin K."/>
            <person name="Weber T."/>
        </authorList>
    </citation>
    <scope>NUCLEOTIDE SEQUENCE</scope>
    <source>
        <strain evidence="7">NBC_00119</strain>
    </source>
</reference>
<dbReference type="GO" id="GO:0016787">
    <property type="term" value="F:hydrolase activity"/>
    <property type="evidence" value="ECO:0007669"/>
    <property type="project" value="UniProtKB-UniRule"/>
</dbReference>
<evidence type="ECO:0000256" key="5">
    <source>
        <dbReference type="SAM" id="MobiDB-lite"/>
    </source>
</evidence>
<dbReference type="InterPro" id="IPR016035">
    <property type="entry name" value="Acyl_Trfase/lysoPLipase"/>
</dbReference>